<dbReference type="InterPro" id="IPR059179">
    <property type="entry name" value="MLKL-like_MCAfunc"/>
</dbReference>
<dbReference type="CDD" id="cd21037">
    <property type="entry name" value="MLKL_NTD"/>
    <property type="match status" value="1"/>
</dbReference>
<dbReference type="Proteomes" id="UP000294933">
    <property type="component" value="Unassembled WGS sequence"/>
</dbReference>
<dbReference type="EMBL" id="ML170238">
    <property type="protein sequence ID" value="TDL16640.1"/>
    <property type="molecule type" value="Genomic_DNA"/>
</dbReference>
<protein>
    <recommendedName>
        <fullName evidence="3">Fungal STAND N-terminal Goodbye domain-containing protein</fullName>
    </recommendedName>
</protein>
<evidence type="ECO:0000313" key="2">
    <source>
        <dbReference type="Proteomes" id="UP000294933"/>
    </source>
</evidence>
<reference evidence="1 2" key="1">
    <citation type="submission" date="2018-06" db="EMBL/GenBank/DDBJ databases">
        <title>A transcriptomic atlas of mushroom development highlights an independent origin of complex multicellularity.</title>
        <authorList>
            <consortium name="DOE Joint Genome Institute"/>
            <person name="Krizsan K."/>
            <person name="Almasi E."/>
            <person name="Merenyi Z."/>
            <person name="Sahu N."/>
            <person name="Viragh M."/>
            <person name="Koszo T."/>
            <person name="Mondo S."/>
            <person name="Kiss B."/>
            <person name="Balint B."/>
            <person name="Kues U."/>
            <person name="Barry K."/>
            <person name="Hegedus J.C."/>
            <person name="Henrissat B."/>
            <person name="Johnson J."/>
            <person name="Lipzen A."/>
            <person name="Ohm R."/>
            <person name="Nagy I."/>
            <person name="Pangilinan J."/>
            <person name="Yan J."/>
            <person name="Xiong Y."/>
            <person name="Grigoriev I.V."/>
            <person name="Hibbett D.S."/>
            <person name="Nagy L.G."/>
        </authorList>
    </citation>
    <scope>NUCLEOTIDE SEQUENCE [LARGE SCALE GENOMIC DNA]</scope>
    <source>
        <strain evidence="1 2">SZMC22713</strain>
    </source>
</reference>
<accession>A0A4Y7PQ58</accession>
<evidence type="ECO:0000313" key="1">
    <source>
        <dbReference type="EMBL" id="TDL16640.1"/>
    </source>
</evidence>
<proteinExistence type="predicted"/>
<evidence type="ECO:0008006" key="3">
    <source>
        <dbReference type="Google" id="ProtNLM"/>
    </source>
</evidence>
<sequence length="219" mass="23513">MATGSKVRSVKSKIASKLPTSSNEQLKTACSTAVKALQTTLSIAKDAAGSSGVPGLQAGISGLLFVMDVVKKTCQNTKDVEELAKHIESMNNILLTAKDGGRLSSAIVARIDKFSKICSTTTEEVRKIASGSLMKRAINYDNDSQAIGDQIRTMTWLIQSFTVETTLAIECALDEHIHFVKEVGTRIEGKVEDVGKKVDQINAKLDVRGCLWLSAVAVN</sequence>
<organism evidence="1 2">
    <name type="scientific">Rickenella mellea</name>
    <dbReference type="NCBI Taxonomy" id="50990"/>
    <lineage>
        <taxon>Eukaryota</taxon>
        <taxon>Fungi</taxon>
        <taxon>Dikarya</taxon>
        <taxon>Basidiomycota</taxon>
        <taxon>Agaricomycotina</taxon>
        <taxon>Agaricomycetes</taxon>
        <taxon>Hymenochaetales</taxon>
        <taxon>Rickenellaceae</taxon>
        <taxon>Rickenella</taxon>
    </lineage>
</organism>
<dbReference type="VEuPathDB" id="FungiDB:BD410DRAFT_615445"/>
<name>A0A4Y7PQ58_9AGAM</name>
<gene>
    <name evidence="1" type="ORF">BD410DRAFT_615445</name>
</gene>
<keyword evidence="2" id="KW-1185">Reference proteome</keyword>
<dbReference type="OrthoDB" id="3056038at2759"/>
<dbReference type="AlphaFoldDB" id="A0A4Y7PQ58"/>